<dbReference type="AlphaFoldDB" id="A0A2U8VL28"/>
<protein>
    <recommendedName>
        <fullName evidence="4">Response regulatory domain-containing protein</fullName>
    </recommendedName>
</protein>
<proteinExistence type="predicted"/>
<gene>
    <name evidence="2" type="ORF">DK427_00160</name>
</gene>
<sequence length="219" mass="23796">MDGVAKIIEALTKLGVLIVATAFLWRLFPSLLALIASRAFSVKVAGMELTVQEATQKLQRSVEDLQSEVIRSRIQDDRGVKPSPPPVAASAVKRRPRRILWVDDVPANIAMEISQLNSNSIDVVLVKSTEEAVKLLAYDQNFAAIVSDMVRKENGSNNKIAGIVLLRSIRKTGLSLPFYVFSSGKSEAEFEQTVTAEGGNGITSSSLRLLEWVTEAVAG</sequence>
<dbReference type="InterPro" id="IPR011006">
    <property type="entry name" value="CheY-like_superfamily"/>
</dbReference>
<feature type="transmembrane region" description="Helical" evidence="1">
    <location>
        <begin position="14"/>
        <end position="35"/>
    </location>
</feature>
<keyword evidence="1" id="KW-1133">Transmembrane helix</keyword>
<keyword evidence="3" id="KW-1185">Reference proteome</keyword>
<dbReference type="OrthoDB" id="9784719at2"/>
<evidence type="ECO:0000313" key="3">
    <source>
        <dbReference type="Proteomes" id="UP000246058"/>
    </source>
</evidence>
<dbReference type="Proteomes" id="UP000246058">
    <property type="component" value="Chromosome"/>
</dbReference>
<dbReference type="RefSeq" id="WP_109949490.1">
    <property type="nucleotide sequence ID" value="NZ_CP029551.1"/>
</dbReference>
<evidence type="ECO:0008006" key="4">
    <source>
        <dbReference type="Google" id="ProtNLM"/>
    </source>
</evidence>
<reference evidence="2 3" key="1">
    <citation type="submission" date="2018-05" db="EMBL/GenBank/DDBJ databases">
        <title>Complete Genome Sequence of Methylobacterium sp. 17Sr1-43.</title>
        <authorList>
            <person name="Srinivasan S."/>
        </authorList>
    </citation>
    <scope>NUCLEOTIDE SEQUENCE [LARGE SCALE GENOMIC DNA]</scope>
    <source>
        <strain evidence="2 3">17Sr1-43</strain>
    </source>
</reference>
<dbReference type="EMBL" id="CP029551">
    <property type="protein sequence ID" value="AWN34349.1"/>
    <property type="molecule type" value="Genomic_DNA"/>
</dbReference>
<accession>A0A2U8VL28</accession>
<dbReference type="SUPFAM" id="SSF52172">
    <property type="entry name" value="CheY-like"/>
    <property type="match status" value="1"/>
</dbReference>
<keyword evidence="1" id="KW-0812">Transmembrane</keyword>
<organism evidence="2 3">
    <name type="scientific">Methylobacterium radiodurans</name>
    <dbReference type="NCBI Taxonomy" id="2202828"/>
    <lineage>
        <taxon>Bacteria</taxon>
        <taxon>Pseudomonadati</taxon>
        <taxon>Pseudomonadota</taxon>
        <taxon>Alphaproteobacteria</taxon>
        <taxon>Hyphomicrobiales</taxon>
        <taxon>Methylobacteriaceae</taxon>
        <taxon>Methylobacterium</taxon>
    </lineage>
</organism>
<keyword evidence="1" id="KW-0472">Membrane</keyword>
<evidence type="ECO:0000256" key="1">
    <source>
        <dbReference type="SAM" id="Phobius"/>
    </source>
</evidence>
<name>A0A2U8VL28_9HYPH</name>
<dbReference type="KEGG" id="meti:DK427_00160"/>
<dbReference type="Gene3D" id="3.40.50.2300">
    <property type="match status" value="1"/>
</dbReference>
<evidence type="ECO:0000313" key="2">
    <source>
        <dbReference type="EMBL" id="AWN34349.1"/>
    </source>
</evidence>